<keyword evidence="2" id="KW-1185">Reference proteome</keyword>
<gene>
    <name evidence="1" type="ORF">RFI_30509</name>
</gene>
<dbReference type="AlphaFoldDB" id="X6LYB7"/>
<reference evidence="1 2" key="1">
    <citation type="journal article" date="2013" name="Curr. Biol.">
        <title>The Genome of the Foraminiferan Reticulomyxa filosa.</title>
        <authorList>
            <person name="Glockner G."/>
            <person name="Hulsmann N."/>
            <person name="Schleicher M."/>
            <person name="Noegel A.A."/>
            <person name="Eichinger L."/>
            <person name="Gallinger C."/>
            <person name="Pawlowski J."/>
            <person name="Sierra R."/>
            <person name="Euteneuer U."/>
            <person name="Pillet L."/>
            <person name="Moustafa A."/>
            <person name="Platzer M."/>
            <person name="Groth M."/>
            <person name="Szafranski K."/>
            <person name="Schliwa M."/>
        </authorList>
    </citation>
    <scope>NUCLEOTIDE SEQUENCE [LARGE SCALE GENOMIC DNA]</scope>
</reference>
<dbReference type="EMBL" id="ASPP01026708">
    <property type="protein sequence ID" value="ETO06883.1"/>
    <property type="molecule type" value="Genomic_DNA"/>
</dbReference>
<proteinExistence type="predicted"/>
<accession>X6LYB7</accession>
<dbReference type="Proteomes" id="UP000023152">
    <property type="component" value="Unassembled WGS sequence"/>
</dbReference>
<protein>
    <submittedName>
        <fullName evidence="1">Uncharacterized protein</fullName>
    </submittedName>
</protein>
<evidence type="ECO:0000313" key="1">
    <source>
        <dbReference type="EMBL" id="ETO06883.1"/>
    </source>
</evidence>
<comment type="caution">
    <text evidence="1">The sequence shown here is derived from an EMBL/GenBank/DDBJ whole genome shotgun (WGS) entry which is preliminary data.</text>
</comment>
<organism evidence="1 2">
    <name type="scientific">Reticulomyxa filosa</name>
    <dbReference type="NCBI Taxonomy" id="46433"/>
    <lineage>
        <taxon>Eukaryota</taxon>
        <taxon>Sar</taxon>
        <taxon>Rhizaria</taxon>
        <taxon>Retaria</taxon>
        <taxon>Foraminifera</taxon>
        <taxon>Monothalamids</taxon>
        <taxon>Reticulomyxidae</taxon>
        <taxon>Reticulomyxa</taxon>
    </lineage>
</organism>
<name>X6LYB7_RETFI</name>
<sequence>MAILLTCIGPGASGKDLALFERMQSGGFSFTATTGAKTKQDKDICLRESDSNDNAQMTEQVEIIYNRLNEVEKKKLKDYHCTIFEYFPKDIMEKYRHQTTTDSFRSLHCNAQLREADELPWPEPYAHWTALSHRGCQFYTLFLEFQRKVDDDIDTRPVLEAIDINLKEIEMVERQLQQIKEAKQYVIEFVDEMAQKDIGKKRRRIRKFAFQQWMEVVLGTVDALVNASNFFGGRK</sequence>
<evidence type="ECO:0000313" key="2">
    <source>
        <dbReference type="Proteomes" id="UP000023152"/>
    </source>
</evidence>